<keyword evidence="2" id="KW-1185">Reference proteome</keyword>
<reference evidence="1 2" key="1">
    <citation type="submission" date="2024-03" db="EMBL/GenBank/DDBJ databases">
        <title>The Acrasis kona genome and developmental transcriptomes reveal deep origins of eukaryotic multicellular pathways.</title>
        <authorList>
            <person name="Sheikh S."/>
            <person name="Fu C.-J."/>
            <person name="Brown M.W."/>
            <person name="Baldauf S.L."/>
        </authorList>
    </citation>
    <scope>NUCLEOTIDE SEQUENCE [LARGE SCALE GENOMIC DNA]</scope>
    <source>
        <strain evidence="1 2">ATCC MYA-3509</strain>
    </source>
</reference>
<dbReference type="Pfam" id="PF10203">
    <property type="entry name" value="Pet191_N"/>
    <property type="match status" value="1"/>
</dbReference>
<dbReference type="EMBL" id="JAOPGA020000840">
    <property type="protein sequence ID" value="KAL0482310.1"/>
    <property type="molecule type" value="Genomic_DNA"/>
</dbReference>
<proteinExistence type="predicted"/>
<accession>A0AAW2YZY5</accession>
<gene>
    <name evidence="1" type="ORF">AKO1_012965</name>
</gene>
<organism evidence="1 2">
    <name type="scientific">Acrasis kona</name>
    <dbReference type="NCBI Taxonomy" id="1008807"/>
    <lineage>
        <taxon>Eukaryota</taxon>
        <taxon>Discoba</taxon>
        <taxon>Heterolobosea</taxon>
        <taxon>Tetramitia</taxon>
        <taxon>Eutetramitia</taxon>
        <taxon>Acrasidae</taxon>
        <taxon>Acrasis</taxon>
    </lineage>
</organism>
<evidence type="ECO:0000313" key="1">
    <source>
        <dbReference type="EMBL" id="KAL0482310.1"/>
    </source>
</evidence>
<sequence length="71" mass="8445">MVDVSKACAEDRNDYIQCILKYSECVRQPGKTFQDCVRREVKIPEECEMSRKVYYLCRSKHANPKSRLREI</sequence>
<dbReference type="AlphaFoldDB" id="A0AAW2YZY5"/>
<comment type="caution">
    <text evidence="1">The sequence shown here is derived from an EMBL/GenBank/DDBJ whole genome shotgun (WGS) entry which is preliminary data.</text>
</comment>
<protein>
    <submittedName>
        <fullName evidence="1">Cytochrome c oxidase assembly protein</fullName>
    </submittedName>
</protein>
<name>A0AAW2YZY5_9EUKA</name>
<evidence type="ECO:0000313" key="2">
    <source>
        <dbReference type="Proteomes" id="UP001431209"/>
    </source>
</evidence>
<dbReference type="InterPro" id="IPR018793">
    <property type="entry name" value="Cyt_c_oxidase_assmbl_Pet191"/>
</dbReference>
<dbReference type="Proteomes" id="UP001431209">
    <property type="component" value="Unassembled WGS sequence"/>
</dbReference>